<dbReference type="InterPro" id="IPR007253">
    <property type="entry name" value="Cell_wall-bd_2"/>
</dbReference>
<feature type="signal peptide" evidence="2">
    <location>
        <begin position="1"/>
        <end position="24"/>
    </location>
</feature>
<keyword evidence="1" id="KW-0175">Coiled coil</keyword>
<organism evidence="3 4">
    <name type="scientific">Finegoldia magna</name>
    <name type="common">Peptostreptococcus magnus</name>
    <dbReference type="NCBI Taxonomy" id="1260"/>
    <lineage>
        <taxon>Bacteria</taxon>
        <taxon>Bacillati</taxon>
        <taxon>Bacillota</taxon>
        <taxon>Tissierellia</taxon>
        <taxon>Tissierellales</taxon>
        <taxon>Peptoniphilaceae</taxon>
        <taxon>Finegoldia</taxon>
    </lineage>
</organism>
<evidence type="ECO:0000256" key="1">
    <source>
        <dbReference type="SAM" id="Coils"/>
    </source>
</evidence>
<keyword evidence="2" id="KW-0732">Signal</keyword>
<dbReference type="Proteomes" id="UP000215413">
    <property type="component" value="Unassembled WGS sequence"/>
</dbReference>
<dbReference type="AlphaFoldDB" id="A0A233V9E0"/>
<protein>
    <submittedName>
        <fullName evidence="3">Cell wall-binding protein</fullName>
    </submittedName>
</protein>
<dbReference type="Pfam" id="PF04122">
    <property type="entry name" value="CW_binding_2"/>
    <property type="match status" value="3"/>
</dbReference>
<dbReference type="PANTHER" id="PTHR30032:SF8">
    <property type="entry name" value="GERMINATION-SPECIFIC N-ACETYLMURAMOYL-L-ALANINE AMIDASE"/>
    <property type="match status" value="1"/>
</dbReference>
<dbReference type="EMBL" id="NDYC01000005">
    <property type="protein sequence ID" value="OXZ29006.1"/>
    <property type="molecule type" value="Genomic_DNA"/>
</dbReference>
<dbReference type="InterPro" id="IPR035940">
    <property type="entry name" value="CAP_sf"/>
</dbReference>
<dbReference type="SUPFAM" id="SSF55797">
    <property type="entry name" value="PR-1-like"/>
    <property type="match status" value="1"/>
</dbReference>
<dbReference type="PANTHER" id="PTHR30032">
    <property type="entry name" value="N-ACETYLMURAMOYL-L-ALANINE AMIDASE-RELATED"/>
    <property type="match status" value="1"/>
</dbReference>
<dbReference type="RefSeq" id="WP_094205141.1">
    <property type="nucleotide sequence ID" value="NZ_CACRTP010000018.1"/>
</dbReference>
<sequence length="637" mass="71648">MNKNLKKVTAAMLMFAITGSSLLAGSLSFADNAKKDVNIERIAGMNRYDTSATIATKFAKNAEKLILASGENFADALAGSPLSGDLNAPILLTQSKSMPRETELTIKSIKPKQAYVIGGNSSVDESQLKFFVKSMRVSGVDRIGTSVEVNKIRKAINPNMQQSIYNSFVYPDALAAGPLASKMSLELIPVEKATNPNYIFGGKSTVKYNGNVTKRFSGKDRYETSVEIAKEYLKHSTSKKTVIIASGEDYPDALSSSIISKAKDAPIVLVGKNHIPDSVRNFLKDNQIDNIIIVGGVNSVSQKVQIQLKYINKSTEEVKAEYSKEIAKLKSDVEDYDKQIKKARIERISYLEKVLEGAEKERKIAQEWVDNGVFSFLHWTKEAYPQYAANVDKALEILRKYVETNEVNPTLKGDATSYDNLMITDDLLEENNQFRASDNNFNIGPMHTNFEILAKAMVSANRSTNHNNGHRHTFQVAENLAWGVNNPYYGWYDMEKAIYDQNPNDPRVGHYTNLMDSGYKVCAIACNNNPKINPMRITFAWNADFSDDLLLTEQEYKQILGQYYNIVESKYMRRELPLLRKLAQSETIKERNKVEDMEFSKMGQKVMDLGDLIKELNTKKSQSNKAIEQLTKEMKNF</sequence>
<dbReference type="Gene3D" id="3.40.33.10">
    <property type="entry name" value="CAP"/>
    <property type="match status" value="1"/>
</dbReference>
<evidence type="ECO:0000313" key="4">
    <source>
        <dbReference type="Proteomes" id="UP000215413"/>
    </source>
</evidence>
<dbReference type="Gene3D" id="3.40.50.12090">
    <property type="match status" value="3"/>
</dbReference>
<feature type="coiled-coil region" evidence="1">
    <location>
        <begin position="312"/>
        <end position="346"/>
    </location>
</feature>
<accession>A0A233V9E0</accession>
<name>A0A233V9E0_FINMA</name>
<evidence type="ECO:0000313" key="3">
    <source>
        <dbReference type="EMBL" id="OXZ29006.1"/>
    </source>
</evidence>
<evidence type="ECO:0000256" key="2">
    <source>
        <dbReference type="SAM" id="SignalP"/>
    </source>
</evidence>
<dbReference type="InterPro" id="IPR051922">
    <property type="entry name" value="Bact_Sporulation_Assoc"/>
</dbReference>
<comment type="caution">
    <text evidence="3">The sequence shown here is derived from an EMBL/GenBank/DDBJ whole genome shotgun (WGS) entry which is preliminary data.</text>
</comment>
<gene>
    <name evidence="3" type="ORF">B9N49_00830</name>
</gene>
<feature type="chain" id="PRO_5039334300" evidence="2">
    <location>
        <begin position="25"/>
        <end position="637"/>
    </location>
</feature>
<reference evidence="4" key="1">
    <citation type="submission" date="2017-04" db="EMBL/GenBank/DDBJ databases">
        <title>Finegoldia magna isolated from orthopedic joint implant-associated infections.</title>
        <authorList>
            <person name="Bjorklund S."/>
            <person name="Bruggemann H."/>
            <person name="Jensen A."/>
            <person name="Hellmark B."/>
            <person name="Soderquist B."/>
        </authorList>
    </citation>
    <scope>NUCLEOTIDE SEQUENCE [LARGE SCALE GENOMIC DNA]</scope>
    <source>
        <strain evidence="4">CCUG 54800</strain>
    </source>
</reference>
<proteinExistence type="predicted"/>